<evidence type="ECO:0000256" key="7">
    <source>
        <dbReference type="ARBA" id="ARBA00022801"/>
    </source>
</evidence>
<reference evidence="13 14" key="1">
    <citation type="submission" date="2021-09" db="EMBL/GenBank/DDBJ databases">
        <title>Genomic insights and catalytic innovation underlie evolution of tropane alkaloids biosynthesis.</title>
        <authorList>
            <person name="Wang Y.-J."/>
            <person name="Tian T."/>
            <person name="Huang J.-P."/>
            <person name="Huang S.-X."/>
        </authorList>
    </citation>
    <scope>NUCLEOTIDE SEQUENCE [LARGE SCALE GENOMIC DNA]</scope>
    <source>
        <strain evidence="13">KIB-2018</strain>
        <tissue evidence="13">Leaf</tissue>
    </source>
</reference>
<dbReference type="SUPFAM" id="SSF56672">
    <property type="entry name" value="DNA/RNA polymerases"/>
    <property type="match status" value="1"/>
</dbReference>
<dbReference type="GO" id="GO:0015074">
    <property type="term" value="P:DNA integration"/>
    <property type="evidence" value="ECO:0007669"/>
    <property type="project" value="InterPro"/>
</dbReference>
<dbReference type="PANTHER" id="PTHR37984:SF5">
    <property type="entry name" value="PROTEIN NYNRIN-LIKE"/>
    <property type="match status" value="1"/>
</dbReference>
<dbReference type="EC" id="2.7.7.49" evidence="1"/>
<evidence type="ECO:0000256" key="4">
    <source>
        <dbReference type="ARBA" id="ARBA00022695"/>
    </source>
</evidence>
<dbReference type="GO" id="GO:0006508">
    <property type="term" value="P:proteolysis"/>
    <property type="evidence" value="ECO:0007669"/>
    <property type="project" value="UniProtKB-KW"/>
</dbReference>
<evidence type="ECO:0000259" key="12">
    <source>
        <dbReference type="PROSITE" id="PS50994"/>
    </source>
</evidence>
<dbReference type="InterPro" id="IPR021109">
    <property type="entry name" value="Peptidase_aspartic_dom_sf"/>
</dbReference>
<keyword evidence="7" id="KW-0378">Hydrolase</keyword>
<dbReference type="Pfam" id="PF00385">
    <property type="entry name" value="Chromo"/>
    <property type="match status" value="1"/>
</dbReference>
<dbReference type="Pfam" id="PF03732">
    <property type="entry name" value="Retrotrans_gag"/>
    <property type="match status" value="1"/>
</dbReference>
<evidence type="ECO:0000256" key="9">
    <source>
        <dbReference type="SAM" id="MobiDB-lite"/>
    </source>
</evidence>
<dbReference type="GO" id="GO:0004519">
    <property type="term" value="F:endonuclease activity"/>
    <property type="evidence" value="ECO:0007669"/>
    <property type="project" value="UniProtKB-KW"/>
</dbReference>
<dbReference type="InterPro" id="IPR012337">
    <property type="entry name" value="RNaseH-like_sf"/>
</dbReference>
<feature type="domain" description="Integrase catalytic" evidence="12">
    <location>
        <begin position="1009"/>
        <end position="1105"/>
    </location>
</feature>
<dbReference type="EMBL" id="JAIWQS010000007">
    <property type="protein sequence ID" value="KAJ8759120.1"/>
    <property type="molecule type" value="Genomic_DNA"/>
</dbReference>
<evidence type="ECO:0000256" key="3">
    <source>
        <dbReference type="ARBA" id="ARBA00022679"/>
    </source>
</evidence>
<dbReference type="Pfam" id="PF17917">
    <property type="entry name" value="RT_RNaseH"/>
    <property type="match status" value="1"/>
</dbReference>
<dbReference type="InterPro" id="IPR023780">
    <property type="entry name" value="Chromo_domain"/>
</dbReference>
<sequence>MVTRQQTNAKFRNEITEVIGKHESMFDQIHVTLQTLLTKMQSMDASVTQLRERSDNENPFSYHSTANNPHASNNGPPPNNHASNHHFHGTSSTQNPTSNSQNSNYRHHIKLQFPEFDSEDPHGWIHKAEQYFDFQVIVADDRVQLSSFHLKGVALQWQRWYARYQGPVSWAEFTKALLKRFGPTDYEDPSEALNLLRQTSGLTTYQIEFEHLSNQVDDLPHHFLVGCFIAGLKDEIRLEVKIKQPRTLADAIGVARLVEEKNNLQKKKKTKNKKQQQQQQSSTRTSWANKSTSNQSLLGPIPKSSPSSSMSLPRFRRISNQEAKERREKGLCYYCDEKYTPGHLCVKPQLFCIEDSIVSEEEEDDFYTTNNLPEISLHAIAGTDHPQTLRLPGRINGKEVSILVDSGSTHNFEDENLVKTCELQVVNGQSLQVMVANREKVSCEGRCLNVTLAIQGYLTSADFFVLPVAACPVVMGVQWLATLGPIETDYNKLTMTIKGNDQIHTFQGEQQGEMGPLSKKDVSLHMATSFLLQVSTSGTDTDSDIHPHLQHLISKYHEVFEQPKQLPPRRVFDHHIPLQDGSRPISVKPYRYPFYQKTELEKMVKEMYWRFCVDYRALNEITIKDKFPIPVIDELLDELYGSTYYTKLDLRSGYHQIRIKDEDIYKTAFRTHEGHYEFVVMPFGLTNPPATFQALMNDIFKPYLRKFILVFFDDILIYSRSWNEHQHHLEKVLQILKSHNLFVKASKCQFGVTKVDYLGHVISQQGVSNWPQPTNQTNVRGFLGLAGYYRKFIRNFGGITAPLTQLLTKHGEALSSPPILKPIAYFSEALKGTALHLSTYEKEMLAIVKAVRKWRPYLLGRPFIVRTDQRSLKFLLEQCITTPTQARWLPKLLGYDYKIEYKPEKENQDADALSCVGELHMSIVSFPVAKWWKQLQDEVSRDPFYKAKVSQNSSEHAFRFQDGICYFKGKIYLNPNCSLIPILLKEFHATATGGHFGYLKTLARLVGLLQPLPIPESVWSDVSMDFIEGLPLSKGNNVIMVVVDRLSKYSHFVPLRHPFSAIGVATEFLYHVVKLHGIPESITSDRDKTDGQTEVVNRILEQYLRCFTGEQSRKWFDWLPWAEFSYNTSYHSAAKFSPFEIVYGRRPPTVLSYVPGTTRVQAVDEHLWDRAKVLRDLKSNLRLAQERMKLQAEKHRREVEFSVGDLVYLKLQPYRQSTVAFQGSLKLSPRFYGPFEILEKIGTVAYKLLLPKGARIHNVFHVSLLRKHLGDRPPPLASLPPITEDSIVLPTPERILDKRDIKKGRYRPYTDILVKWVGTPDSDSTWENLRHFSRTYPAFVLEDKDNLRRED</sequence>
<evidence type="ECO:0000256" key="6">
    <source>
        <dbReference type="ARBA" id="ARBA00022759"/>
    </source>
</evidence>
<keyword evidence="14" id="KW-1185">Reference proteome</keyword>
<evidence type="ECO:0000256" key="5">
    <source>
        <dbReference type="ARBA" id="ARBA00022722"/>
    </source>
</evidence>
<dbReference type="Pfam" id="PF08284">
    <property type="entry name" value="RVP_2"/>
    <property type="match status" value="1"/>
</dbReference>
<keyword evidence="8" id="KW-0695">RNA-directed DNA polymerase</keyword>
<dbReference type="InterPro" id="IPR056924">
    <property type="entry name" value="SH3_Tf2-1"/>
</dbReference>
<dbReference type="InterPro" id="IPR036397">
    <property type="entry name" value="RNaseH_sf"/>
</dbReference>
<feature type="compositionally biased region" description="Low complexity" evidence="9">
    <location>
        <begin position="90"/>
        <end position="103"/>
    </location>
</feature>
<dbReference type="InterPro" id="IPR043128">
    <property type="entry name" value="Rev_trsase/Diguanyl_cyclase"/>
</dbReference>
<accession>A0AAV8SYP0</accession>
<evidence type="ECO:0000313" key="13">
    <source>
        <dbReference type="EMBL" id="KAJ8759120.1"/>
    </source>
</evidence>
<feature type="region of interest" description="Disordered" evidence="9">
    <location>
        <begin position="263"/>
        <end position="320"/>
    </location>
</feature>
<dbReference type="InterPro" id="IPR050951">
    <property type="entry name" value="Retrovirus_Pol_polyprotein"/>
</dbReference>
<dbReference type="PROSITE" id="PS50878">
    <property type="entry name" value="RT_POL"/>
    <property type="match status" value="1"/>
</dbReference>
<evidence type="ECO:0000259" key="11">
    <source>
        <dbReference type="PROSITE" id="PS50878"/>
    </source>
</evidence>
<comment type="caution">
    <text evidence="13">The sequence shown here is derived from an EMBL/GenBank/DDBJ whole genome shotgun (WGS) entry which is preliminary data.</text>
</comment>
<evidence type="ECO:0000256" key="8">
    <source>
        <dbReference type="ARBA" id="ARBA00022918"/>
    </source>
</evidence>
<dbReference type="Proteomes" id="UP001159364">
    <property type="component" value="Linkage Group LG07"/>
</dbReference>
<keyword evidence="5" id="KW-0540">Nuclease</keyword>
<evidence type="ECO:0000256" key="1">
    <source>
        <dbReference type="ARBA" id="ARBA00012493"/>
    </source>
</evidence>
<dbReference type="CDD" id="cd09274">
    <property type="entry name" value="RNase_HI_RT_Ty3"/>
    <property type="match status" value="1"/>
</dbReference>
<keyword evidence="4" id="KW-0548">Nucleotidyltransferase</keyword>
<protein>
    <recommendedName>
        <fullName evidence="1">RNA-directed DNA polymerase</fullName>
        <ecNumber evidence="1">2.7.7.49</ecNumber>
    </recommendedName>
</protein>
<feature type="compositionally biased region" description="Basic residues" evidence="9">
    <location>
        <begin position="264"/>
        <end position="274"/>
    </location>
</feature>
<proteinExistence type="predicted"/>
<dbReference type="GO" id="GO:0003964">
    <property type="term" value="F:RNA-directed DNA polymerase activity"/>
    <property type="evidence" value="ECO:0007669"/>
    <property type="project" value="UniProtKB-KW"/>
</dbReference>
<dbReference type="Pfam" id="PF24626">
    <property type="entry name" value="SH3_Tf2-1"/>
    <property type="match status" value="1"/>
</dbReference>
<evidence type="ECO:0000313" key="14">
    <source>
        <dbReference type="Proteomes" id="UP001159364"/>
    </source>
</evidence>
<keyword evidence="6" id="KW-0255">Endonuclease</keyword>
<organism evidence="13 14">
    <name type="scientific">Erythroxylum novogranatense</name>
    <dbReference type="NCBI Taxonomy" id="1862640"/>
    <lineage>
        <taxon>Eukaryota</taxon>
        <taxon>Viridiplantae</taxon>
        <taxon>Streptophyta</taxon>
        <taxon>Embryophyta</taxon>
        <taxon>Tracheophyta</taxon>
        <taxon>Spermatophyta</taxon>
        <taxon>Magnoliopsida</taxon>
        <taxon>eudicotyledons</taxon>
        <taxon>Gunneridae</taxon>
        <taxon>Pentapetalae</taxon>
        <taxon>rosids</taxon>
        <taxon>fabids</taxon>
        <taxon>Malpighiales</taxon>
        <taxon>Erythroxylaceae</taxon>
        <taxon>Erythroxylum</taxon>
    </lineage>
</organism>
<dbReference type="Gene3D" id="3.10.10.10">
    <property type="entry name" value="HIV Type 1 Reverse Transcriptase, subunit A, domain 1"/>
    <property type="match status" value="1"/>
</dbReference>
<dbReference type="InterPro" id="IPR043502">
    <property type="entry name" value="DNA/RNA_pol_sf"/>
</dbReference>
<dbReference type="PANTHER" id="PTHR37984">
    <property type="entry name" value="PROTEIN CBG26694"/>
    <property type="match status" value="1"/>
</dbReference>
<dbReference type="InterPro" id="IPR000953">
    <property type="entry name" value="Chromo/chromo_shadow_dom"/>
</dbReference>
<dbReference type="FunFam" id="3.10.10.10:FF:000007">
    <property type="entry name" value="Retrovirus-related Pol polyprotein from transposon 17.6-like Protein"/>
    <property type="match status" value="1"/>
</dbReference>
<dbReference type="SUPFAM" id="SSF54160">
    <property type="entry name" value="Chromo domain-like"/>
    <property type="match status" value="1"/>
</dbReference>
<evidence type="ECO:0000259" key="10">
    <source>
        <dbReference type="PROSITE" id="PS50013"/>
    </source>
</evidence>
<dbReference type="InterPro" id="IPR000477">
    <property type="entry name" value="RT_dom"/>
</dbReference>
<feature type="region of interest" description="Disordered" evidence="9">
    <location>
        <begin position="47"/>
        <end position="103"/>
    </location>
</feature>
<feature type="compositionally biased region" description="Low complexity" evidence="9">
    <location>
        <begin position="296"/>
        <end position="313"/>
    </location>
</feature>
<dbReference type="CDD" id="cd01647">
    <property type="entry name" value="RT_LTR"/>
    <property type="match status" value="1"/>
</dbReference>
<dbReference type="PROSITE" id="PS50013">
    <property type="entry name" value="CHROMO_2"/>
    <property type="match status" value="1"/>
</dbReference>
<feature type="domain" description="Reverse transcriptase" evidence="11">
    <location>
        <begin position="576"/>
        <end position="762"/>
    </location>
</feature>
<feature type="compositionally biased region" description="Polar residues" evidence="9">
    <location>
        <begin position="57"/>
        <end position="74"/>
    </location>
</feature>
<dbReference type="Pfam" id="PF00078">
    <property type="entry name" value="RVT_1"/>
    <property type="match status" value="1"/>
</dbReference>
<dbReference type="GO" id="GO:0008233">
    <property type="term" value="F:peptidase activity"/>
    <property type="evidence" value="ECO:0007669"/>
    <property type="project" value="UniProtKB-KW"/>
</dbReference>
<feature type="compositionally biased region" description="Polar residues" evidence="9">
    <location>
        <begin position="281"/>
        <end position="295"/>
    </location>
</feature>
<dbReference type="InterPro" id="IPR041373">
    <property type="entry name" value="RT_RNaseH"/>
</dbReference>
<dbReference type="SUPFAM" id="SSF53098">
    <property type="entry name" value="Ribonuclease H-like"/>
    <property type="match status" value="1"/>
</dbReference>
<dbReference type="InterPro" id="IPR005162">
    <property type="entry name" value="Retrotrans_gag_dom"/>
</dbReference>
<dbReference type="InterPro" id="IPR001584">
    <property type="entry name" value="Integrase_cat-core"/>
</dbReference>
<dbReference type="Gene3D" id="3.30.70.270">
    <property type="match status" value="2"/>
</dbReference>
<evidence type="ECO:0000256" key="2">
    <source>
        <dbReference type="ARBA" id="ARBA00022670"/>
    </source>
</evidence>
<keyword evidence="3" id="KW-0808">Transferase</keyword>
<dbReference type="CDD" id="cd00303">
    <property type="entry name" value="retropepsin_like"/>
    <property type="match status" value="1"/>
</dbReference>
<feature type="domain" description="Chromo" evidence="10">
    <location>
        <begin position="1290"/>
        <end position="1351"/>
    </location>
</feature>
<dbReference type="PROSITE" id="PS50994">
    <property type="entry name" value="INTEGRASE"/>
    <property type="match status" value="1"/>
</dbReference>
<dbReference type="InterPro" id="IPR016197">
    <property type="entry name" value="Chromo-like_dom_sf"/>
</dbReference>
<dbReference type="SUPFAM" id="SSF50630">
    <property type="entry name" value="Acid proteases"/>
    <property type="match status" value="1"/>
</dbReference>
<dbReference type="Gene3D" id="2.40.50.40">
    <property type="match status" value="1"/>
</dbReference>
<gene>
    <name evidence="13" type="ORF">K2173_004127</name>
</gene>
<keyword evidence="2" id="KW-0645">Protease</keyword>
<dbReference type="Gene3D" id="2.40.70.10">
    <property type="entry name" value="Acid Proteases"/>
    <property type="match status" value="1"/>
</dbReference>
<dbReference type="Gene3D" id="3.30.420.10">
    <property type="entry name" value="Ribonuclease H-like superfamily/Ribonuclease H"/>
    <property type="match status" value="2"/>
</dbReference>
<name>A0AAV8SYP0_9ROSI</name>
<dbReference type="GO" id="GO:0003676">
    <property type="term" value="F:nucleic acid binding"/>
    <property type="evidence" value="ECO:0007669"/>
    <property type="project" value="InterPro"/>
</dbReference>